<accession>K4AND3</accession>
<evidence type="ECO:0000313" key="1">
    <source>
        <dbReference type="EnsemblPlants" id="KQK91834"/>
    </source>
</evidence>
<dbReference type="InParanoid" id="K4AND3"/>
<evidence type="ECO:0000313" key="2">
    <source>
        <dbReference type="Proteomes" id="UP000004995"/>
    </source>
</evidence>
<dbReference type="AlphaFoldDB" id="K4AND3"/>
<dbReference type="Gramene" id="KQK91834">
    <property type="protein sequence ID" value="KQK91834"/>
    <property type="gene ID" value="SETIT_040430mg"/>
</dbReference>
<protein>
    <submittedName>
        <fullName evidence="1">Uncharacterized protein</fullName>
    </submittedName>
</protein>
<dbReference type="EMBL" id="AGNK02006072">
    <property type="status" value="NOT_ANNOTATED_CDS"/>
    <property type="molecule type" value="Genomic_DNA"/>
</dbReference>
<reference evidence="2" key="1">
    <citation type="journal article" date="2012" name="Nat. Biotechnol.">
        <title>Reference genome sequence of the model plant Setaria.</title>
        <authorList>
            <person name="Bennetzen J.L."/>
            <person name="Schmutz J."/>
            <person name="Wang H."/>
            <person name="Percifield R."/>
            <person name="Hawkins J."/>
            <person name="Pontaroli A.C."/>
            <person name="Estep M."/>
            <person name="Feng L."/>
            <person name="Vaughn J.N."/>
            <person name="Grimwood J."/>
            <person name="Jenkins J."/>
            <person name="Barry K."/>
            <person name="Lindquist E."/>
            <person name="Hellsten U."/>
            <person name="Deshpande S."/>
            <person name="Wang X."/>
            <person name="Wu X."/>
            <person name="Mitros T."/>
            <person name="Triplett J."/>
            <person name="Yang X."/>
            <person name="Ye C.Y."/>
            <person name="Mauro-Herrera M."/>
            <person name="Wang L."/>
            <person name="Li P."/>
            <person name="Sharma M."/>
            <person name="Sharma R."/>
            <person name="Ronald P.C."/>
            <person name="Panaud O."/>
            <person name="Kellogg E.A."/>
            <person name="Brutnell T.P."/>
            <person name="Doust A.N."/>
            <person name="Tuskan G.A."/>
            <person name="Rokhsar D."/>
            <person name="Devos K.M."/>
        </authorList>
    </citation>
    <scope>NUCLEOTIDE SEQUENCE [LARGE SCALE GENOMIC DNA]</scope>
    <source>
        <strain evidence="2">cv. Yugu1</strain>
    </source>
</reference>
<keyword evidence="2" id="KW-1185">Reference proteome</keyword>
<organism evidence="1 2">
    <name type="scientific">Setaria italica</name>
    <name type="common">Foxtail millet</name>
    <name type="synonym">Panicum italicum</name>
    <dbReference type="NCBI Taxonomy" id="4555"/>
    <lineage>
        <taxon>Eukaryota</taxon>
        <taxon>Viridiplantae</taxon>
        <taxon>Streptophyta</taxon>
        <taxon>Embryophyta</taxon>
        <taxon>Tracheophyta</taxon>
        <taxon>Spermatophyta</taxon>
        <taxon>Magnoliopsida</taxon>
        <taxon>Liliopsida</taxon>
        <taxon>Poales</taxon>
        <taxon>Poaceae</taxon>
        <taxon>PACMAD clade</taxon>
        <taxon>Panicoideae</taxon>
        <taxon>Panicodae</taxon>
        <taxon>Paniceae</taxon>
        <taxon>Cenchrinae</taxon>
        <taxon>Setaria</taxon>
    </lineage>
</organism>
<sequence length="32" mass="3782">MEHTAPHWYTCYPALDFLTPMLLETLEAPPRH</sequence>
<proteinExistence type="predicted"/>
<dbReference type="HOGENOM" id="CLU_3393114_0_0_1"/>
<name>K4AND3_SETIT</name>
<dbReference type="EnsemblPlants" id="KQK91834">
    <property type="protein sequence ID" value="KQK91834"/>
    <property type="gene ID" value="SETIT_040430mg"/>
</dbReference>
<dbReference type="Proteomes" id="UP000004995">
    <property type="component" value="Unassembled WGS sequence"/>
</dbReference>
<reference evidence="1" key="2">
    <citation type="submission" date="2018-08" db="UniProtKB">
        <authorList>
            <consortium name="EnsemblPlants"/>
        </authorList>
    </citation>
    <scope>IDENTIFICATION</scope>
    <source>
        <strain evidence="1">Yugu1</strain>
    </source>
</reference>